<keyword evidence="3" id="KW-0238">DNA-binding</keyword>
<dbReference type="InterPro" id="IPR036388">
    <property type="entry name" value="WH-like_DNA-bd_sf"/>
</dbReference>
<dbReference type="InterPro" id="IPR050950">
    <property type="entry name" value="HTH-type_LysR_regulators"/>
</dbReference>
<dbReference type="Pfam" id="PF03466">
    <property type="entry name" value="LysR_substrate"/>
    <property type="match status" value="1"/>
</dbReference>
<feature type="domain" description="HTH lysR-type" evidence="5">
    <location>
        <begin position="1"/>
        <end position="58"/>
    </location>
</feature>
<comment type="similarity">
    <text evidence="1">Belongs to the LysR transcriptional regulatory family.</text>
</comment>
<evidence type="ECO:0000259" key="5">
    <source>
        <dbReference type="PROSITE" id="PS50931"/>
    </source>
</evidence>
<dbReference type="InterPro" id="IPR000847">
    <property type="entry name" value="LysR_HTH_N"/>
</dbReference>
<dbReference type="PANTHER" id="PTHR30419">
    <property type="entry name" value="HTH-TYPE TRANSCRIPTIONAL REGULATOR YBHD"/>
    <property type="match status" value="1"/>
</dbReference>
<evidence type="ECO:0000313" key="7">
    <source>
        <dbReference type="Proteomes" id="UP001230908"/>
    </source>
</evidence>
<sequence>MELRTLRYFVAIADHGGVTPASAAVRVAQPALSRQLRGLERELGTALFERGRGRLTLTAAGAALLPLARDLLYRAEGLRAEAHGLASGRLRHLRIAAPPTTITDVVAPFIAESRPDDPMPSVAAASPPELHHLLDRRAADLVLSPTAPPPHLDSRRIADFPIWLYVRPPEPEIPGDVVEIAALDPARLLVLPRHFAQRQLLERAAARAGLALDAVREVTSPEIAQALAAAGGGHAVVSDESRFGLRGVRIDTGGGILTMPVYAAWHPRHVAARQLAGTAERLTEFCASHFAQA</sequence>
<dbReference type="Gene3D" id="1.10.10.10">
    <property type="entry name" value="Winged helix-like DNA-binding domain superfamily/Winged helix DNA-binding domain"/>
    <property type="match status" value="1"/>
</dbReference>
<comment type="caution">
    <text evidence="6">The sequence shown here is derived from an EMBL/GenBank/DDBJ whole genome shotgun (WGS) entry which is preliminary data.</text>
</comment>
<dbReference type="PRINTS" id="PR00039">
    <property type="entry name" value="HTHLYSR"/>
</dbReference>
<keyword evidence="2" id="KW-0805">Transcription regulation</keyword>
<dbReference type="Gene3D" id="3.40.190.290">
    <property type="match status" value="1"/>
</dbReference>
<evidence type="ECO:0000256" key="4">
    <source>
        <dbReference type="ARBA" id="ARBA00023163"/>
    </source>
</evidence>
<dbReference type="RefSeq" id="WP_308712478.1">
    <property type="nucleotide sequence ID" value="NZ_JAVHUY010000009.1"/>
</dbReference>
<evidence type="ECO:0000256" key="3">
    <source>
        <dbReference type="ARBA" id="ARBA00023125"/>
    </source>
</evidence>
<dbReference type="Pfam" id="PF00126">
    <property type="entry name" value="HTH_1"/>
    <property type="match status" value="1"/>
</dbReference>
<dbReference type="Proteomes" id="UP001230908">
    <property type="component" value="Unassembled WGS sequence"/>
</dbReference>
<dbReference type="PROSITE" id="PS50931">
    <property type="entry name" value="HTH_LYSR"/>
    <property type="match status" value="1"/>
</dbReference>
<protein>
    <submittedName>
        <fullName evidence="6">LysR family transcriptional regulator</fullName>
    </submittedName>
</protein>
<evidence type="ECO:0000313" key="6">
    <source>
        <dbReference type="EMBL" id="MDQ7905206.1"/>
    </source>
</evidence>
<dbReference type="SUPFAM" id="SSF53850">
    <property type="entry name" value="Periplasmic binding protein-like II"/>
    <property type="match status" value="1"/>
</dbReference>
<reference evidence="6 7" key="1">
    <citation type="submission" date="2023-08" db="EMBL/GenBank/DDBJ databases">
        <title>Phytohabitans sansha sp. nov., isolated from marine sediment.</title>
        <authorList>
            <person name="Zhao Y."/>
            <person name="Yi K."/>
        </authorList>
    </citation>
    <scope>NUCLEOTIDE SEQUENCE [LARGE SCALE GENOMIC DNA]</scope>
    <source>
        <strain evidence="6 7">ZYX-F-186</strain>
    </source>
</reference>
<keyword evidence="4" id="KW-0804">Transcription</keyword>
<evidence type="ECO:0000256" key="2">
    <source>
        <dbReference type="ARBA" id="ARBA00023015"/>
    </source>
</evidence>
<accession>A0ABU0ZDS1</accession>
<evidence type="ECO:0000256" key="1">
    <source>
        <dbReference type="ARBA" id="ARBA00009437"/>
    </source>
</evidence>
<dbReference type="SUPFAM" id="SSF46785">
    <property type="entry name" value="Winged helix' DNA-binding domain"/>
    <property type="match status" value="1"/>
</dbReference>
<proteinExistence type="inferred from homology"/>
<dbReference type="InterPro" id="IPR036390">
    <property type="entry name" value="WH_DNA-bd_sf"/>
</dbReference>
<keyword evidence="7" id="KW-1185">Reference proteome</keyword>
<dbReference type="InterPro" id="IPR005119">
    <property type="entry name" value="LysR_subst-bd"/>
</dbReference>
<organism evidence="6 7">
    <name type="scientific">Phytohabitans maris</name>
    <dbReference type="NCBI Taxonomy" id="3071409"/>
    <lineage>
        <taxon>Bacteria</taxon>
        <taxon>Bacillati</taxon>
        <taxon>Actinomycetota</taxon>
        <taxon>Actinomycetes</taxon>
        <taxon>Micromonosporales</taxon>
        <taxon>Micromonosporaceae</taxon>
    </lineage>
</organism>
<dbReference type="EMBL" id="JAVHUY010000009">
    <property type="protein sequence ID" value="MDQ7905206.1"/>
    <property type="molecule type" value="Genomic_DNA"/>
</dbReference>
<gene>
    <name evidence="6" type="ORF">RB614_11795</name>
</gene>
<name>A0ABU0ZDS1_9ACTN</name>